<feature type="domain" description="G-protein coupled receptors family 1 profile" evidence="7">
    <location>
        <begin position="46"/>
        <end position="340"/>
    </location>
</feature>
<sequence>MNTSFQNTTGLELYAYNVTEISQWIISARLMRLIGVPIIVIIGLVGNTLSLLVFCTRSMKCSSCSVFLAALAAADSTFIIGVLLTYVNDNLHAILTTDLSCQFLIFITYSASFLSVWFIVGFTCERYIAIRFPLKRAIMCSVGREKIVVLVFTLFACFLYNFSFWTTIASASDDKIQCTYRVEYFGFLHVATWIDTCIAMVIPFLTITCVNSLVVRRLLVSTKKTAALRRSRSENQKAEMQPSLRLSSHRRYKDGQSVGMGRTKVSILYSTSPQLRVTRNLLCISLTFLCLNLPSYVIRLYSLISAEVTTNHSVSSEIYFVHELAQMLYYATFGCNFFIYTLLGRNFKRSLMLIIRCKSTVHDERKRVLSKLLAVHRSNTSSL</sequence>
<keyword evidence="2 5" id="KW-0812">Transmembrane</keyword>
<comment type="subcellular location">
    <subcellularLocation>
        <location evidence="1">Membrane</location>
    </subcellularLocation>
</comment>
<keyword evidence="5" id="KW-0807">Transducer</keyword>
<evidence type="ECO:0000256" key="6">
    <source>
        <dbReference type="SAM" id="Phobius"/>
    </source>
</evidence>
<evidence type="ECO:0000256" key="5">
    <source>
        <dbReference type="RuleBase" id="RU000688"/>
    </source>
</evidence>
<dbReference type="InterPro" id="IPR052954">
    <property type="entry name" value="GPCR-Ligand_Int"/>
</dbReference>
<evidence type="ECO:0000256" key="4">
    <source>
        <dbReference type="ARBA" id="ARBA00023136"/>
    </source>
</evidence>
<feature type="transmembrane region" description="Helical" evidence="6">
    <location>
        <begin position="148"/>
        <end position="170"/>
    </location>
</feature>
<evidence type="ECO:0000313" key="8">
    <source>
        <dbReference type="EMBL" id="KAH3753759.1"/>
    </source>
</evidence>
<dbReference type="InterPro" id="IPR017452">
    <property type="entry name" value="GPCR_Rhodpsn_7TM"/>
</dbReference>
<evidence type="ECO:0000256" key="1">
    <source>
        <dbReference type="ARBA" id="ARBA00004370"/>
    </source>
</evidence>
<dbReference type="PANTHER" id="PTHR46641">
    <property type="entry name" value="FMRFAMIDE RECEPTOR-RELATED"/>
    <property type="match status" value="1"/>
</dbReference>
<dbReference type="PROSITE" id="PS00237">
    <property type="entry name" value="G_PROTEIN_RECEP_F1_1"/>
    <property type="match status" value="1"/>
</dbReference>
<dbReference type="PRINTS" id="PR00237">
    <property type="entry name" value="GPCRRHODOPSN"/>
</dbReference>
<dbReference type="SUPFAM" id="SSF81321">
    <property type="entry name" value="Family A G protein-coupled receptor-like"/>
    <property type="match status" value="1"/>
</dbReference>
<dbReference type="CDD" id="cd14978">
    <property type="entry name" value="7tmA_FMRFamide_R-like"/>
    <property type="match status" value="1"/>
</dbReference>
<feature type="transmembrane region" description="Helical" evidence="6">
    <location>
        <begin position="34"/>
        <end position="54"/>
    </location>
</feature>
<comment type="caution">
    <text evidence="8">The sequence shown here is derived from an EMBL/GenBank/DDBJ whole genome shotgun (WGS) entry which is preliminary data.</text>
</comment>
<dbReference type="InterPro" id="IPR000276">
    <property type="entry name" value="GPCR_Rhodpsn"/>
</dbReference>
<feature type="transmembrane region" description="Helical" evidence="6">
    <location>
        <begin position="66"/>
        <end position="86"/>
    </location>
</feature>
<feature type="transmembrane region" description="Helical" evidence="6">
    <location>
        <begin position="190"/>
        <end position="214"/>
    </location>
</feature>
<dbReference type="GO" id="GO:0004930">
    <property type="term" value="F:G protein-coupled receptor activity"/>
    <property type="evidence" value="ECO:0007669"/>
    <property type="project" value="UniProtKB-KW"/>
</dbReference>
<keyword evidence="4 6" id="KW-0472">Membrane</keyword>
<keyword evidence="9" id="KW-1185">Reference proteome</keyword>
<keyword evidence="5" id="KW-0297">G-protein coupled receptor</keyword>
<evidence type="ECO:0000259" key="7">
    <source>
        <dbReference type="PROSITE" id="PS50262"/>
    </source>
</evidence>
<keyword evidence="3 6" id="KW-1133">Transmembrane helix</keyword>
<dbReference type="AlphaFoldDB" id="A0A9D4IA04"/>
<feature type="transmembrane region" description="Helical" evidence="6">
    <location>
        <begin position="324"/>
        <end position="343"/>
    </location>
</feature>
<feature type="transmembrane region" description="Helical" evidence="6">
    <location>
        <begin position="106"/>
        <end position="128"/>
    </location>
</feature>
<organism evidence="8 9">
    <name type="scientific">Dreissena polymorpha</name>
    <name type="common">Zebra mussel</name>
    <name type="synonym">Mytilus polymorpha</name>
    <dbReference type="NCBI Taxonomy" id="45954"/>
    <lineage>
        <taxon>Eukaryota</taxon>
        <taxon>Metazoa</taxon>
        <taxon>Spiralia</taxon>
        <taxon>Lophotrochozoa</taxon>
        <taxon>Mollusca</taxon>
        <taxon>Bivalvia</taxon>
        <taxon>Autobranchia</taxon>
        <taxon>Heteroconchia</taxon>
        <taxon>Euheterodonta</taxon>
        <taxon>Imparidentia</taxon>
        <taxon>Neoheterodontei</taxon>
        <taxon>Myida</taxon>
        <taxon>Dreissenoidea</taxon>
        <taxon>Dreissenidae</taxon>
        <taxon>Dreissena</taxon>
    </lineage>
</organism>
<dbReference type="Gene3D" id="1.20.1070.10">
    <property type="entry name" value="Rhodopsin 7-helix transmembrane proteins"/>
    <property type="match status" value="1"/>
</dbReference>
<gene>
    <name evidence="8" type="ORF">DPMN_188408</name>
</gene>
<dbReference type="PANTHER" id="PTHR46641:SF25">
    <property type="entry name" value="CNMAMIDE RECEPTOR-RELATED"/>
    <property type="match status" value="1"/>
</dbReference>
<name>A0A9D4IA04_DREPO</name>
<reference evidence="8" key="1">
    <citation type="journal article" date="2019" name="bioRxiv">
        <title>The Genome of the Zebra Mussel, Dreissena polymorpha: A Resource for Invasive Species Research.</title>
        <authorList>
            <person name="McCartney M.A."/>
            <person name="Auch B."/>
            <person name="Kono T."/>
            <person name="Mallez S."/>
            <person name="Zhang Y."/>
            <person name="Obille A."/>
            <person name="Becker A."/>
            <person name="Abrahante J.E."/>
            <person name="Garbe J."/>
            <person name="Badalamenti J.P."/>
            <person name="Herman A."/>
            <person name="Mangelson H."/>
            <person name="Liachko I."/>
            <person name="Sullivan S."/>
            <person name="Sone E.D."/>
            <person name="Koren S."/>
            <person name="Silverstein K.A.T."/>
            <person name="Beckman K.B."/>
            <person name="Gohl D.M."/>
        </authorList>
    </citation>
    <scope>NUCLEOTIDE SEQUENCE</scope>
    <source>
        <strain evidence="8">Duluth1</strain>
        <tissue evidence="8">Whole animal</tissue>
    </source>
</reference>
<dbReference type="GO" id="GO:0016020">
    <property type="term" value="C:membrane"/>
    <property type="evidence" value="ECO:0007669"/>
    <property type="project" value="UniProtKB-SubCell"/>
</dbReference>
<proteinExistence type="inferred from homology"/>
<keyword evidence="5" id="KW-0675">Receptor</keyword>
<evidence type="ECO:0000313" key="9">
    <source>
        <dbReference type="Proteomes" id="UP000828390"/>
    </source>
</evidence>
<dbReference type="PROSITE" id="PS50262">
    <property type="entry name" value="G_PROTEIN_RECEP_F1_2"/>
    <property type="match status" value="1"/>
</dbReference>
<protein>
    <recommendedName>
        <fullName evidence="7">G-protein coupled receptors family 1 profile domain-containing protein</fullName>
    </recommendedName>
</protein>
<feature type="transmembrane region" description="Helical" evidence="6">
    <location>
        <begin position="281"/>
        <end position="304"/>
    </location>
</feature>
<comment type="similarity">
    <text evidence="5">Belongs to the G-protein coupled receptor 1 family.</text>
</comment>
<evidence type="ECO:0000256" key="3">
    <source>
        <dbReference type="ARBA" id="ARBA00022989"/>
    </source>
</evidence>
<dbReference type="Pfam" id="PF00001">
    <property type="entry name" value="7tm_1"/>
    <property type="match status" value="1"/>
</dbReference>
<dbReference type="EMBL" id="JAIWYP010000010">
    <property type="protein sequence ID" value="KAH3753759.1"/>
    <property type="molecule type" value="Genomic_DNA"/>
</dbReference>
<accession>A0A9D4IA04</accession>
<reference evidence="8" key="2">
    <citation type="submission" date="2020-11" db="EMBL/GenBank/DDBJ databases">
        <authorList>
            <person name="McCartney M.A."/>
            <person name="Auch B."/>
            <person name="Kono T."/>
            <person name="Mallez S."/>
            <person name="Becker A."/>
            <person name="Gohl D.M."/>
            <person name="Silverstein K.A.T."/>
            <person name="Koren S."/>
            <person name="Bechman K.B."/>
            <person name="Herman A."/>
            <person name="Abrahante J.E."/>
            <person name="Garbe J."/>
        </authorList>
    </citation>
    <scope>NUCLEOTIDE SEQUENCE</scope>
    <source>
        <strain evidence="8">Duluth1</strain>
        <tissue evidence="8">Whole animal</tissue>
    </source>
</reference>
<evidence type="ECO:0000256" key="2">
    <source>
        <dbReference type="ARBA" id="ARBA00022692"/>
    </source>
</evidence>
<dbReference type="Proteomes" id="UP000828390">
    <property type="component" value="Unassembled WGS sequence"/>
</dbReference>